<dbReference type="Pfam" id="PF05602">
    <property type="entry name" value="CLPTM1"/>
    <property type="match status" value="2"/>
</dbReference>
<dbReference type="GO" id="GO:0012505">
    <property type="term" value="C:endomembrane system"/>
    <property type="evidence" value="ECO:0007669"/>
    <property type="project" value="TreeGrafter"/>
</dbReference>
<keyword evidence="6" id="KW-0175">Coiled coil</keyword>
<evidence type="ECO:0000256" key="3">
    <source>
        <dbReference type="ARBA" id="ARBA00022692"/>
    </source>
</evidence>
<evidence type="ECO:0000256" key="4">
    <source>
        <dbReference type="ARBA" id="ARBA00022989"/>
    </source>
</evidence>
<name>A0A1R1PW98_ZANCU</name>
<evidence type="ECO:0000256" key="5">
    <source>
        <dbReference type="ARBA" id="ARBA00023136"/>
    </source>
</evidence>
<organism evidence="9 10">
    <name type="scientific">Zancudomyces culisetae</name>
    <name type="common">Gut fungus</name>
    <name type="synonym">Smittium culisetae</name>
    <dbReference type="NCBI Taxonomy" id="1213189"/>
    <lineage>
        <taxon>Eukaryota</taxon>
        <taxon>Fungi</taxon>
        <taxon>Fungi incertae sedis</taxon>
        <taxon>Zoopagomycota</taxon>
        <taxon>Kickxellomycotina</taxon>
        <taxon>Harpellomycetes</taxon>
        <taxon>Harpellales</taxon>
        <taxon>Legeriomycetaceae</taxon>
        <taxon>Zancudomyces</taxon>
    </lineage>
</organism>
<feature type="region of interest" description="Disordered" evidence="7">
    <location>
        <begin position="64"/>
        <end position="90"/>
    </location>
</feature>
<evidence type="ECO:0000313" key="9">
    <source>
        <dbReference type="EMBL" id="OMH85183.1"/>
    </source>
</evidence>
<dbReference type="AlphaFoldDB" id="A0A1R1PW98"/>
<keyword evidence="4 8" id="KW-1133">Transmembrane helix</keyword>
<accession>A0A1R1PW98</accession>
<gene>
    <name evidence="9" type="ORF">AX774_g1284</name>
</gene>
<feature type="transmembrane region" description="Helical" evidence="8">
    <location>
        <begin position="560"/>
        <end position="578"/>
    </location>
</feature>
<dbReference type="OrthoDB" id="378564at2759"/>
<comment type="subcellular location">
    <subcellularLocation>
        <location evidence="1">Membrane</location>
        <topology evidence="1">Multi-pass membrane protein</topology>
    </subcellularLocation>
</comment>
<feature type="region of interest" description="Disordered" evidence="7">
    <location>
        <begin position="1"/>
        <end position="20"/>
    </location>
</feature>
<feature type="transmembrane region" description="Helical" evidence="8">
    <location>
        <begin position="425"/>
        <end position="441"/>
    </location>
</feature>
<evidence type="ECO:0000256" key="1">
    <source>
        <dbReference type="ARBA" id="ARBA00004141"/>
    </source>
</evidence>
<dbReference type="PANTHER" id="PTHR21347">
    <property type="entry name" value="CLEFT LIP AND PALATE ASSOCIATED TRANSMEMBRANE PROTEIN-RELATED"/>
    <property type="match status" value="1"/>
</dbReference>
<evidence type="ECO:0000256" key="6">
    <source>
        <dbReference type="SAM" id="Coils"/>
    </source>
</evidence>
<evidence type="ECO:0000256" key="7">
    <source>
        <dbReference type="SAM" id="MobiDB-lite"/>
    </source>
</evidence>
<comment type="caution">
    <text evidence="9">The sequence shown here is derived from an EMBL/GenBank/DDBJ whole genome shotgun (WGS) entry which is preliminary data.</text>
</comment>
<keyword evidence="3 8" id="KW-0812">Transmembrane</keyword>
<keyword evidence="5 8" id="KW-0472">Membrane</keyword>
<evidence type="ECO:0000313" key="10">
    <source>
        <dbReference type="Proteomes" id="UP000188320"/>
    </source>
</evidence>
<proteinExistence type="inferred from homology"/>
<protein>
    <submittedName>
        <fullName evidence="9">Cleft lip and palate transmembrane protein-like protein</fullName>
    </submittedName>
</protein>
<dbReference type="EMBL" id="LSSK01000105">
    <property type="protein sequence ID" value="OMH85183.1"/>
    <property type="molecule type" value="Genomic_DNA"/>
</dbReference>
<feature type="compositionally biased region" description="Basic and acidic residues" evidence="7">
    <location>
        <begin position="10"/>
        <end position="20"/>
    </location>
</feature>
<feature type="coiled-coil region" evidence="6">
    <location>
        <begin position="472"/>
        <end position="503"/>
    </location>
</feature>
<feature type="transmembrane region" description="Helical" evidence="8">
    <location>
        <begin position="584"/>
        <end position="605"/>
    </location>
</feature>
<dbReference type="PANTHER" id="PTHR21347:SF0">
    <property type="entry name" value="LIPID SCRAMBLASE CLPTM1L"/>
    <property type="match status" value="1"/>
</dbReference>
<feature type="transmembrane region" description="Helical" evidence="8">
    <location>
        <begin position="385"/>
        <end position="405"/>
    </location>
</feature>
<reference evidence="10" key="1">
    <citation type="submission" date="2017-01" db="EMBL/GenBank/DDBJ databases">
        <authorList>
            <person name="Wang Y."/>
            <person name="White M."/>
            <person name="Kvist S."/>
            <person name="Moncalvo J.-M."/>
        </authorList>
    </citation>
    <scope>NUCLEOTIDE SEQUENCE [LARGE SCALE GENOMIC DNA]</scope>
    <source>
        <strain evidence="10">COL-18-3</strain>
    </source>
</reference>
<keyword evidence="10" id="KW-1185">Reference proteome</keyword>
<sequence length="691" mass="80186">MAENSQTNAERPDQAQDDSQKKYRSIVINAVIIMLITQVPMLIKNFYQAQTADEAQNVDIFDDTGNKQGQKAGFNDIQTEEPVGDGIESTPKNYQNIWKDGDQFEAFMYVNQESELSKAAYNGNNDIVQPCWEIHGLQYGNEFSHKKSMQIPINERTDLNKPFYAHFMIKRKGTKDSESGKTADKYSTAVLSQGKCSFLVNNNTGAQPSLTTFLVITFIVQELTTFLRYKTPKIKKKLMGSNEELKEKKDNLTEGELYPYWYPNITIAVVNSAEVKFKYHGESESVRQWMKIEEDFKETEDGDSGGYYPIIFFNDFWKLSEEMYMLNSTIKNLELSVTFDSMSAVKFLIYVSLIKSQPKVVSTEDLTLLDGIEMLKKTLLTNSPIILILTVVVTAFHSLFDFLAFKNDVQFWRKKKDAIGVSTRTMALNIVFQVIILAYLFENEKETSYVIILSNAVGIFIEMWKLYSSLNIQLHEKTIEQVKEQIEKRIEQRKQRREQKKANPKEKIETAVQPECSPLVGKDKYIIFETEYRYITIKSTEGMTQLESDTLKYDQMAFKYLSRVAYPALFSYAIYSLYTKEFRSWYSFILSVLVGFVYTFGFISMTPQLFINYKLKSVAHMPWRTFVYKALNTFIDDLFAFIMPMPILHRIATLRDDVVFLAYLYQRWIYGVDTSRPNEFGQVEEGKEKEE</sequence>
<evidence type="ECO:0000256" key="8">
    <source>
        <dbReference type="SAM" id="Phobius"/>
    </source>
</evidence>
<dbReference type="GO" id="GO:0016020">
    <property type="term" value="C:membrane"/>
    <property type="evidence" value="ECO:0007669"/>
    <property type="project" value="UniProtKB-SubCell"/>
</dbReference>
<dbReference type="InterPro" id="IPR008429">
    <property type="entry name" value="CLPTM1"/>
</dbReference>
<evidence type="ECO:0000256" key="2">
    <source>
        <dbReference type="ARBA" id="ARBA00009310"/>
    </source>
</evidence>
<feature type="transmembrane region" description="Helical" evidence="8">
    <location>
        <begin position="26"/>
        <end position="43"/>
    </location>
</feature>
<comment type="similarity">
    <text evidence="2">Belongs to the CLPTM1 family.</text>
</comment>
<dbReference type="Proteomes" id="UP000188320">
    <property type="component" value="Unassembled WGS sequence"/>
</dbReference>
<feature type="transmembrane region" description="Helical" evidence="8">
    <location>
        <begin position="447"/>
        <end position="467"/>
    </location>
</feature>